<dbReference type="EMBL" id="PSQE01000006">
    <property type="protein sequence ID" value="RHN52201.1"/>
    <property type="molecule type" value="Genomic_DNA"/>
</dbReference>
<organism evidence="2">
    <name type="scientific">Medicago truncatula</name>
    <name type="common">Barrel medic</name>
    <name type="synonym">Medicago tribuloides</name>
    <dbReference type="NCBI Taxonomy" id="3880"/>
    <lineage>
        <taxon>Eukaryota</taxon>
        <taxon>Viridiplantae</taxon>
        <taxon>Streptophyta</taxon>
        <taxon>Embryophyta</taxon>
        <taxon>Tracheophyta</taxon>
        <taxon>Spermatophyta</taxon>
        <taxon>Magnoliopsida</taxon>
        <taxon>eudicotyledons</taxon>
        <taxon>Gunneridae</taxon>
        <taxon>Pentapetalae</taxon>
        <taxon>rosids</taxon>
        <taxon>fabids</taxon>
        <taxon>Fabales</taxon>
        <taxon>Fabaceae</taxon>
        <taxon>Papilionoideae</taxon>
        <taxon>50 kb inversion clade</taxon>
        <taxon>NPAAA clade</taxon>
        <taxon>Hologalegina</taxon>
        <taxon>IRL clade</taxon>
        <taxon>Trifolieae</taxon>
        <taxon>Medicago</taxon>
    </lineage>
</organism>
<dbReference type="Gramene" id="rna36846">
    <property type="protein sequence ID" value="RHN52201.1"/>
    <property type="gene ID" value="gene36846"/>
</dbReference>
<protein>
    <submittedName>
        <fullName evidence="2">Putative aminotransferase-like, plant mobile domain-containing protein</fullName>
    </submittedName>
</protein>
<name>A0A396HI44_MEDTR</name>
<keyword evidence="2" id="KW-0032">Aminotransferase</keyword>
<keyword evidence="2" id="KW-0808">Transferase</keyword>
<proteinExistence type="predicted"/>
<evidence type="ECO:0000313" key="2">
    <source>
        <dbReference type="EMBL" id="RHN52201.1"/>
    </source>
</evidence>
<sequence>MQTKGTSKLTTMYTLWSTLDGPLKIKINDRIENNDESSSLLRLLRLIPNQPVEMTTSLLRMFMSFYNSIENVSYFRVCSQNMNVTLEDVLFLTHLPITDRPIVPINSKDLQAFDQIFSIKKKLSLFELRGICCDSDRNVDVRIKAILLIIVTCLIYPNGNEQICYTSYVQYIENLEEVNSYAWGAAMLAYLYQGMKD</sequence>
<dbReference type="PANTHER" id="PTHR46033:SF17">
    <property type="entry name" value="AMINOTRANSFERASE-LIKE PLANT MOBILE DOMAIN-CONTAINING PROTEIN"/>
    <property type="match status" value="1"/>
</dbReference>
<dbReference type="GO" id="GO:0008483">
    <property type="term" value="F:transaminase activity"/>
    <property type="evidence" value="ECO:0007669"/>
    <property type="project" value="UniProtKB-KW"/>
</dbReference>
<evidence type="ECO:0000259" key="1">
    <source>
        <dbReference type="Pfam" id="PF10536"/>
    </source>
</evidence>
<feature type="domain" description="Aminotransferase-like plant mobile" evidence="1">
    <location>
        <begin position="82"/>
        <end position="195"/>
    </location>
</feature>
<dbReference type="Pfam" id="PF10536">
    <property type="entry name" value="PMD"/>
    <property type="match status" value="1"/>
</dbReference>
<dbReference type="GO" id="GO:0010073">
    <property type="term" value="P:meristem maintenance"/>
    <property type="evidence" value="ECO:0007669"/>
    <property type="project" value="InterPro"/>
</dbReference>
<dbReference type="Proteomes" id="UP000265566">
    <property type="component" value="Chromosome 6"/>
</dbReference>
<dbReference type="AlphaFoldDB" id="A0A396HI44"/>
<gene>
    <name evidence="2" type="ORF">MtrunA17_Chr6g0477891</name>
</gene>
<comment type="caution">
    <text evidence="2">The sequence shown here is derived from an EMBL/GenBank/DDBJ whole genome shotgun (WGS) entry which is preliminary data.</text>
</comment>
<dbReference type="InterPro" id="IPR019557">
    <property type="entry name" value="AminoTfrase-like_pln_mobile"/>
</dbReference>
<accession>A0A396HI44</accession>
<dbReference type="PANTHER" id="PTHR46033">
    <property type="entry name" value="PROTEIN MAIN-LIKE 2"/>
    <property type="match status" value="1"/>
</dbReference>
<dbReference type="InterPro" id="IPR044824">
    <property type="entry name" value="MAIN-like"/>
</dbReference>
<reference evidence="2" key="1">
    <citation type="journal article" date="2018" name="Nat. Plants">
        <title>Whole-genome landscape of Medicago truncatula symbiotic genes.</title>
        <authorList>
            <person name="Pecrix Y."/>
            <person name="Gamas P."/>
            <person name="Carrere S."/>
        </authorList>
    </citation>
    <scope>NUCLEOTIDE SEQUENCE</scope>
    <source>
        <tissue evidence="2">Leaves</tissue>
    </source>
</reference>